<dbReference type="InterPro" id="IPR025316">
    <property type="entry name" value="DUF4221"/>
</dbReference>
<evidence type="ECO:0000313" key="2">
    <source>
        <dbReference type="EMBL" id="MBS9524746.1"/>
    </source>
</evidence>
<evidence type="ECO:0000313" key="3">
    <source>
        <dbReference type="Proteomes" id="UP001319104"/>
    </source>
</evidence>
<dbReference type="PROSITE" id="PS51257">
    <property type="entry name" value="PROKAR_LIPOPROTEIN"/>
    <property type="match status" value="1"/>
</dbReference>
<accession>A0AAP2CHE0</accession>
<comment type="caution">
    <text evidence="2">The sequence shown here is derived from an EMBL/GenBank/DDBJ whole genome shotgun (WGS) entry which is preliminary data.</text>
</comment>
<dbReference type="AlphaFoldDB" id="A0AAP2CHE0"/>
<feature type="signal peptide" evidence="1">
    <location>
        <begin position="1"/>
        <end position="21"/>
    </location>
</feature>
<dbReference type="RefSeq" id="WP_213945605.1">
    <property type="nucleotide sequence ID" value="NZ_JAHCMY010000006.1"/>
</dbReference>
<proteinExistence type="predicted"/>
<feature type="chain" id="PRO_5042995967" evidence="1">
    <location>
        <begin position="22"/>
        <end position="380"/>
    </location>
</feature>
<keyword evidence="3" id="KW-1185">Reference proteome</keyword>
<reference evidence="2 3" key="1">
    <citation type="submission" date="2021-05" db="EMBL/GenBank/DDBJ databases">
        <authorList>
            <person name="Zhang Z.D."/>
            <person name="Osman G."/>
        </authorList>
    </citation>
    <scope>NUCLEOTIDE SEQUENCE [LARGE SCALE GENOMIC DNA]</scope>
    <source>
        <strain evidence="2 3">KCTC 32217</strain>
    </source>
</reference>
<dbReference type="Proteomes" id="UP001319104">
    <property type="component" value="Unassembled WGS sequence"/>
</dbReference>
<dbReference type="SUPFAM" id="SSF63829">
    <property type="entry name" value="Calcium-dependent phosphotriesterase"/>
    <property type="match status" value="1"/>
</dbReference>
<evidence type="ECO:0000256" key="1">
    <source>
        <dbReference type="SAM" id="SignalP"/>
    </source>
</evidence>
<dbReference type="EMBL" id="JAHCMY010000006">
    <property type="protein sequence ID" value="MBS9524746.1"/>
    <property type="molecule type" value="Genomic_DNA"/>
</dbReference>
<keyword evidence="1" id="KW-0732">Signal</keyword>
<sequence length="380" mass="44080">MKNIYLLISIVFLLSCSKKQAVQDLNDFLVSNHSLPLDPNISPTSRAMQYQDGMLYWWNSERETISVFDLSKQEVINTIKLEREGPDGVGNSLGIYVHNKDSIYIPNFSYEIKLINSEGKLLNSYDYFNFSPLGAMPGSMSRYSLMFQEHEGKLIIWLDISSVNKSSLTLNSLLDYPPFLALDMASGEFENLPFHFDEKILESRDFTSFSLSKTQDKLLALHRKSNLLYSFGLNDLKIHTQRLESEFVYNFSNQYYLSDRTGMTIEDGMRLLYRTSSNLGITFDPKRELIYRFGWPGEELSEDTDAMAFAYSPDYFVLSIYDGNDYSLLEEFSLPRNTYMAHHYFVDENGLNLFPIHPDNPELKEDELKIHTFDFARIKQ</sequence>
<name>A0AAP2CHE0_9BACT</name>
<protein>
    <submittedName>
        <fullName evidence="2">DUF4221 family protein</fullName>
    </submittedName>
</protein>
<gene>
    <name evidence="2" type="ORF">KI659_12070</name>
</gene>
<dbReference type="Pfam" id="PF13970">
    <property type="entry name" value="DUF4221"/>
    <property type="match status" value="1"/>
</dbReference>
<organism evidence="2 3">
    <name type="scientific">Litoribacter ruber</name>
    <dbReference type="NCBI Taxonomy" id="702568"/>
    <lineage>
        <taxon>Bacteria</taxon>
        <taxon>Pseudomonadati</taxon>
        <taxon>Bacteroidota</taxon>
        <taxon>Cytophagia</taxon>
        <taxon>Cytophagales</taxon>
        <taxon>Cyclobacteriaceae</taxon>
        <taxon>Litoribacter</taxon>
    </lineage>
</organism>